<feature type="compositionally biased region" description="Polar residues" evidence="7">
    <location>
        <begin position="20"/>
        <end position="41"/>
    </location>
</feature>
<dbReference type="AlphaFoldDB" id="A0A146L7P1"/>
<evidence type="ECO:0000256" key="4">
    <source>
        <dbReference type="ARBA" id="ARBA00022833"/>
    </source>
</evidence>
<protein>
    <submittedName>
        <fullName evidence="9">Nucleosome-remodeling factor subunit NURF301</fullName>
    </submittedName>
</protein>
<dbReference type="InterPro" id="IPR001965">
    <property type="entry name" value="Znf_PHD"/>
</dbReference>
<dbReference type="PROSITE" id="PS01359">
    <property type="entry name" value="ZF_PHD_1"/>
    <property type="match status" value="1"/>
</dbReference>
<dbReference type="InterPro" id="IPR019787">
    <property type="entry name" value="Znf_PHD-finger"/>
</dbReference>
<accession>A0A146L7P1</accession>
<gene>
    <name evidence="9" type="primary">E(bx)_2</name>
    <name evidence="9" type="ORF">g.8137</name>
</gene>
<feature type="domain" description="PHD-type" evidence="8">
    <location>
        <begin position="178"/>
        <end position="228"/>
    </location>
</feature>
<proteinExistence type="predicted"/>
<evidence type="ECO:0000313" key="9">
    <source>
        <dbReference type="EMBL" id="JAQ04383.1"/>
    </source>
</evidence>
<dbReference type="Gene3D" id="3.30.40.10">
    <property type="entry name" value="Zinc/RING finger domain, C3HC4 (zinc finger)"/>
    <property type="match status" value="1"/>
</dbReference>
<dbReference type="GO" id="GO:0048188">
    <property type="term" value="C:Set1C/COMPASS complex"/>
    <property type="evidence" value="ECO:0007669"/>
    <property type="project" value="InterPro"/>
</dbReference>
<keyword evidence="2" id="KW-0479">Metal-binding</keyword>
<dbReference type="InterPro" id="IPR019786">
    <property type="entry name" value="Zinc_finger_PHD-type_CS"/>
</dbReference>
<keyword evidence="5" id="KW-0539">Nucleus</keyword>
<dbReference type="GO" id="GO:0045893">
    <property type="term" value="P:positive regulation of DNA-templated transcription"/>
    <property type="evidence" value="ECO:0007669"/>
    <property type="project" value="TreeGrafter"/>
</dbReference>
<dbReference type="PROSITE" id="PS50016">
    <property type="entry name" value="ZF_PHD_2"/>
    <property type="match status" value="1"/>
</dbReference>
<evidence type="ECO:0000256" key="3">
    <source>
        <dbReference type="ARBA" id="ARBA00022771"/>
    </source>
</evidence>
<evidence type="ECO:0000256" key="1">
    <source>
        <dbReference type="ARBA" id="ARBA00004123"/>
    </source>
</evidence>
<keyword evidence="3 6" id="KW-0863">Zinc-finger</keyword>
<evidence type="ECO:0000256" key="5">
    <source>
        <dbReference type="ARBA" id="ARBA00023242"/>
    </source>
</evidence>
<evidence type="ECO:0000256" key="7">
    <source>
        <dbReference type="SAM" id="MobiDB-lite"/>
    </source>
</evidence>
<organism evidence="9">
    <name type="scientific">Lygus hesperus</name>
    <name type="common">Western plant bug</name>
    <dbReference type="NCBI Taxonomy" id="30085"/>
    <lineage>
        <taxon>Eukaryota</taxon>
        <taxon>Metazoa</taxon>
        <taxon>Ecdysozoa</taxon>
        <taxon>Arthropoda</taxon>
        <taxon>Hexapoda</taxon>
        <taxon>Insecta</taxon>
        <taxon>Pterygota</taxon>
        <taxon>Neoptera</taxon>
        <taxon>Paraneoptera</taxon>
        <taxon>Hemiptera</taxon>
        <taxon>Heteroptera</taxon>
        <taxon>Panheteroptera</taxon>
        <taxon>Cimicomorpha</taxon>
        <taxon>Miridae</taxon>
        <taxon>Mirini</taxon>
        <taxon>Lygus</taxon>
    </lineage>
</organism>
<evidence type="ECO:0000259" key="8">
    <source>
        <dbReference type="PROSITE" id="PS50016"/>
    </source>
</evidence>
<comment type="subcellular location">
    <subcellularLocation>
        <location evidence="1">Nucleus</location>
    </subcellularLocation>
</comment>
<reference evidence="9" key="1">
    <citation type="journal article" date="2016" name="Gigascience">
        <title>De novo construction of an expanded transcriptome assembly for the western tarnished plant bug, Lygus hesperus.</title>
        <authorList>
            <person name="Tassone E.E."/>
            <person name="Geib S.M."/>
            <person name="Hall B."/>
            <person name="Fabrick J.A."/>
            <person name="Brent C.S."/>
            <person name="Hull J.J."/>
        </authorList>
    </citation>
    <scope>NUCLEOTIDE SEQUENCE</scope>
</reference>
<dbReference type="EMBL" id="GDHC01014246">
    <property type="protein sequence ID" value="JAQ04383.1"/>
    <property type="molecule type" value="Transcribed_RNA"/>
</dbReference>
<dbReference type="GO" id="GO:0008270">
    <property type="term" value="F:zinc ion binding"/>
    <property type="evidence" value="ECO:0007669"/>
    <property type="project" value="UniProtKB-KW"/>
</dbReference>
<dbReference type="PANTHER" id="PTHR46174">
    <property type="entry name" value="CXXC-TYPE ZINC FINGER PROTEIN 1"/>
    <property type="match status" value="1"/>
</dbReference>
<dbReference type="SMART" id="SM00249">
    <property type="entry name" value="PHD"/>
    <property type="match status" value="1"/>
</dbReference>
<sequence>MMSSTRRRRGSYHDTVDDIGSQTSEMRPSMPRSNGFATNTKGLHHTPPAFTPSDAVDTNAVQKSQQISADTATIKRYDTRSLVCNQVYEGMEDAGAKESSTLRSIRVGMDGIHPISPYIQQQQQYNTLVLDNTAAASATATMHANSQNTVSEIPHPVAIERNNSNESGVYDEEEHPGKLYCLCQQPYDHPQMMIACDKCGQWFHTNCVGIDANDASNVDFICDPCRNNMTLQEYLQMYQFTNHHQQQQQQLPPS</sequence>
<dbReference type="InterPro" id="IPR011011">
    <property type="entry name" value="Znf_FYVE_PHD"/>
</dbReference>
<keyword evidence="4" id="KW-0862">Zinc</keyword>
<dbReference type="InterPro" id="IPR013083">
    <property type="entry name" value="Znf_RING/FYVE/PHD"/>
</dbReference>
<feature type="compositionally biased region" description="Basic residues" evidence="7">
    <location>
        <begin position="1"/>
        <end position="10"/>
    </location>
</feature>
<name>A0A146L7P1_LYGHE</name>
<dbReference type="Pfam" id="PF00628">
    <property type="entry name" value="PHD"/>
    <property type="match status" value="1"/>
</dbReference>
<evidence type="ECO:0000256" key="2">
    <source>
        <dbReference type="ARBA" id="ARBA00022723"/>
    </source>
</evidence>
<dbReference type="PANTHER" id="PTHR46174:SF1">
    <property type="entry name" value="CXXC-TYPE ZINC FINGER PROTEIN 1"/>
    <property type="match status" value="1"/>
</dbReference>
<dbReference type="InterPro" id="IPR037869">
    <property type="entry name" value="Spp1/CFP1"/>
</dbReference>
<feature type="non-terminal residue" evidence="9">
    <location>
        <position position="254"/>
    </location>
</feature>
<evidence type="ECO:0000256" key="6">
    <source>
        <dbReference type="PROSITE-ProRule" id="PRU00146"/>
    </source>
</evidence>
<feature type="region of interest" description="Disordered" evidence="7">
    <location>
        <begin position="1"/>
        <end position="55"/>
    </location>
</feature>
<dbReference type="SUPFAM" id="SSF57903">
    <property type="entry name" value="FYVE/PHD zinc finger"/>
    <property type="match status" value="1"/>
</dbReference>